<evidence type="ECO:0000256" key="17">
    <source>
        <dbReference type="ARBA" id="ARBA00023268"/>
    </source>
</evidence>
<dbReference type="GO" id="GO:0003919">
    <property type="term" value="F:FMN adenylyltransferase activity"/>
    <property type="evidence" value="ECO:0007669"/>
    <property type="project" value="UniProtKB-EC"/>
</dbReference>
<dbReference type="SUPFAM" id="SSF82114">
    <property type="entry name" value="Riboflavin kinase-like"/>
    <property type="match status" value="1"/>
</dbReference>
<dbReference type="Pfam" id="PF01687">
    <property type="entry name" value="Flavokinase"/>
    <property type="match status" value="1"/>
</dbReference>
<reference evidence="19" key="1">
    <citation type="submission" date="2023-03" db="EMBL/GenBank/DDBJ databases">
        <authorList>
            <person name="Steffen K."/>
            <person name="Cardenas P."/>
        </authorList>
    </citation>
    <scope>NUCLEOTIDE SEQUENCE</scope>
</reference>
<dbReference type="InterPro" id="IPR014780">
    <property type="entry name" value="tRNA_psdUridine_synth_TruB"/>
</dbReference>
<name>A0AA35TEV2_GEOBA</name>
<dbReference type="InterPro" id="IPR023465">
    <property type="entry name" value="Riboflavin_kinase_dom_sf"/>
</dbReference>
<keyword evidence="12 19" id="KW-0548">Nucleotidyltransferase</keyword>
<dbReference type="PANTHER" id="PTHR22749">
    <property type="entry name" value="RIBOFLAVIN KINASE/FMN ADENYLYLTRANSFERASE"/>
    <property type="match status" value="1"/>
</dbReference>
<dbReference type="GO" id="GO:0009231">
    <property type="term" value="P:riboflavin biosynthetic process"/>
    <property type="evidence" value="ECO:0007669"/>
    <property type="project" value="InterPro"/>
</dbReference>
<dbReference type="SUPFAM" id="SSF55120">
    <property type="entry name" value="Pseudouridine synthase"/>
    <property type="match status" value="1"/>
</dbReference>
<evidence type="ECO:0000256" key="1">
    <source>
        <dbReference type="ARBA" id="ARBA00004726"/>
    </source>
</evidence>
<dbReference type="PANTHER" id="PTHR22749:SF6">
    <property type="entry name" value="RIBOFLAVIN KINASE"/>
    <property type="match status" value="1"/>
</dbReference>
<evidence type="ECO:0000256" key="7">
    <source>
        <dbReference type="ARBA" id="ARBA00012787"/>
    </source>
</evidence>
<dbReference type="AlphaFoldDB" id="A0AA35TEV2"/>
<comment type="pathway">
    <text evidence="2">Cofactor biosynthesis; FMN biosynthesis; FMN from riboflavin (ATP route): step 1/1.</text>
</comment>
<comment type="pathway">
    <text evidence="1">Cofactor biosynthesis; FAD biosynthesis; FAD from FMN: step 1/1.</text>
</comment>
<evidence type="ECO:0000256" key="15">
    <source>
        <dbReference type="ARBA" id="ARBA00022827"/>
    </source>
</evidence>
<gene>
    <name evidence="19" type="ORF">GBAR_LOCUS25692</name>
</gene>
<evidence type="ECO:0000256" key="5">
    <source>
        <dbReference type="ARBA" id="ARBA00012105"/>
    </source>
</evidence>
<accession>A0AA35TEV2</accession>
<dbReference type="InterPro" id="IPR015865">
    <property type="entry name" value="Riboflavin_kinase_bac/euk"/>
</dbReference>
<evidence type="ECO:0000256" key="2">
    <source>
        <dbReference type="ARBA" id="ARBA00005201"/>
    </source>
</evidence>
<dbReference type="FunFam" id="2.40.30.30:FF:000003">
    <property type="entry name" value="Riboflavin biosynthesis protein"/>
    <property type="match status" value="1"/>
</dbReference>
<dbReference type="SMART" id="SM00904">
    <property type="entry name" value="Flavokinase"/>
    <property type="match status" value="1"/>
</dbReference>
<organism evidence="19 20">
    <name type="scientific">Geodia barretti</name>
    <name type="common">Barrett's horny sponge</name>
    <dbReference type="NCBI Taxonomy" id="519541"/>
    <lineage>
        <taxon>Eukaryota</taxon>
        <taxon>Metazoa</taxon>
        <taxon>Porifera</taxon>
        <taxon>Demospongiae</taxon>
        <taxon>Heteroscleromorpha</taxon>
        <taxon>Tetractinellida</taxon>
        <taxon>Astrophorina</taxon>
        <taxon>Geodiidae</taxon>
        <taxon>Geodia</taxon>
    </lineage>
</organism>
<evidence type="ECO:0000256" key="3">
    <source>
        <dbReference type="ARBA" id="ARBA00008999"/>
    </source>
</evidence>
<dbReference type="Proteomes" id="UP001174909">
    <property type="component" value="Unassembled WGS sequence"/>
</dbReference>
<dbReference type="Pfam" id="PF06574">
    <property type="entry name" value="FAD_syn"/>
    <property type="match status" value="1"/>
</dbReference>
<evidence type="ECO:0000256" key="14">
    <source>
        <dbReference type="ARBA" id="ARBA00022777"/>
    </source>
</evidence>
<dbReference type="InterPro" id="IPR015864">
    <property type="entry name" value="FAD_synthase"/>
</dbReference>
<dbReference type="SUPFAM" id="SSF52374">
    <property type="entry name" value="Nucleotidylyl transferase"/>
    <property type="match status" value="1"/>
</dbReference>
<dbReference type="CDD" id="cd02064">
    <property type="entry name" value="FAD_synthetase_N"/>
    <property type="match status" value="1"/>
</dbReference>
<keyword evidence="14 19" id="KW-0418">Kinase</keyword>
<evidence type="ECO:0000256" key="11">
    <source>
        <dbReference type="ARBA" id="ARBA00022679"/>
    </source>
</evidence>
<dbReference type="Pfam" id="PF01509">
    <property type="entry name" value="TruB_N"/>
    <property type="match status" value="1"/>
</dbReference>
<dbReference type="GO" id="GO:0009398">
    <property type="term" value="P:FMN biosynthetic process"/>
    <property type="evidence" value="ECO:0007669"/>
    <property type="project" value="TreeGrafter"/>
</dbReference>
<evidence type="ECO:0000256" key="13">
    <source>
        <dbReference type="ARBA" id="ARBA00022741"/>
    </source>
</evidence>
<dbReference type="GO" id="GO:0005524">
    <property type="term" value="F:ATP binding"/>
    <property type="evidence" value="ECO:0007669"/>
    <property type="project" value="UniProtKB-KW"/>
</dbReference>
<keyword evidence="20" id="KW-1185">Reference proteome</keyword>
<dbReference type="GO" id="GO:0160148">
    <property type="term" value="F:tRNA pseudouridine(55) synthase activity"/>
    <property type="evidence" value="ECO:0007669"/>
    <property type="project" value="UniProtKB-EC"/>
</dbReference>
<dbReference type="InterPro" id="IPR023468">
    <property type="entry name" value="Riboflavin_kinase"/>
</dbReference>
<dbReference type="GO" id="GO:0003723">
    <property type="term" value="F:RNA binding"/>
    <property type="evidence" value="ECO:0007669"/>
    <property type="project" value="InterPro"/>
</dbReference>
<comment type="similarity">
    <text evidence="3">Belongs to the pseudouridine synthase TruB family.</text>
</comment>
<dbReference type="InterPro" id="IPR002501">
    <property type="entry name" value="PsdUridine_synth_N"/>
</dbReference>
<evidence type="ECO:0000256" key="16">
    <source>
        <dbReference type="ARBA" id="ARBA00022840"/>
    </source>
</evidence>
<evidence type="ECO:0000256" key="4">
    <source>
        <dbReference type="ARBA" id="ARBA00010214"/>
    </source>
</evidence>
<evidence type="ECO:0000259" key="18">
    <source>
        <dbReference type="SMART" id="SM00904"/>
    </source>
</evidence>
<dbReference type="InterPro" id="IPR020103">
    <property type="entry name" value="PsdUridine_synth_cat_dom_sf"/>
</dbReference>
<dbReference type="EC" id="2.7.7.2" evidence="6"/>
<evidence type="ECO:0000313" key="20">
    <source>
        <dbReference type="Proteomes" id="UP001174909"/>
    </source>
</evidence>
<dbReference type="NCBIfam" id="NF004160">
    <property type="entry name" value="PRK05627.1-3"/>
    <property type="match status" value="1"/>
</dbReference>
<keyword evidence="15" id="KW-0274">FAD</keyword>
<protein>
    <recommendedName>
        <fullName evidence="8">Bifunctional riboflavin kinase/FMN adenylyltransferase</fullName>
        <ecNumber evidence="5">2.7.1.26</ecNumber>
        <ecNumber evidence="6">2.7.7.2</ecNumber>
        <ecNumber evidence="7">5.4.99.25</ecNumber>
    </recommendedName>
</protein>
<comment type="caution">
    <text evidence="19">The sequence shown here is derived from an EMBL/GenBank/DDBJ whole genome shotgun (WGS) entry which is preliminary data.</text>
</comment>
<dbReference type="EMBL" id="CASHTH010003565">
    <property type="protein sequence ID" value="CAI8046444.1"/>
    <property type="molecule type" value="Genomic_DNA"/>
</dbReference>
<proteinExistence type="inferred from homology"/>
<dbReference type="InterPro" id="IPR014729">
    <property type="entry name" value="Rossmann-like_a/b/a_fold"/>
</dbReference>
<keyword evidence="9" id="KW-0285">Flavoprotein</keyword>
<keyword evidence="16" id="KW-0067">ATP-binding</keyword>
<dbReference type="NCBIfam" id="TIGR00083">
    <property type="entry name" value="ribF"/>
    <property type="match status" value="1"/>
</dbReference>
<dbReference type="GO" id="GO:0008033">
    <property type="term" value="P:tRNA processing"/>
    <property type="evidence" value="ECO:0007669"/>
    <property type="project" value="UniProtKB-KW"/>
</dbReference>
<dbReference type="EC" id="5.4.99.25" evidence="7"/>
<evidence type="ECO:0000256" key="8">
    <source>
        <dbReference type="ARBA" id="ARBA00018483"/>
    </source>
</evidence>
<feature type="domain" description="Riboflavin kinase" evidence="18">
    <location>
        <begin position="302"/>
        <end position="425"/>
    </location>
</feature>
<comment type="similarity">
    <text evidence="4">Belongs to the RibF family.</text>
</comment>
<keyword evidence="10" id="KW-0288">FMN</keyword>
<keyword evidence="17" id="KW-0511">Multifunctional enzyme</keyword>
<dbReference type="FunFam" id="3.40.50.620:FF:000021">
    <property type="entry name" value="Riboflavin biosynthesis protein"/>
    <property type="match status" value="1"/>
</dbReference>
<dbReference type="HAMAP" id="MF_01080">
    <property type="entry name" value="TruB_bact"/>
    <property type="match status" value="1"/>
</dbReference>
<dbReference type="Gene3D" id="3.40.50.620">
    <property type="entry name" value="HUPs"/>
    <property type="match status" value="1"/>
</dbReference>
<evidence type="ECO:0000256" key="10">
    <source>
        <dbReference type="ARBA" id="ARBA00022643"/>
    </source>
</evidence>
<evidence type="ECO:0000313" key="19">
    <source>
        <dbReference type="EMBL" id="CAI8046444.1"/>
    </source>
</evidence>
<keyword evidence="13" id="KW-0547">Nucleotide-binding</keyword>
<dbReference type="GO" id="GO:0008531">
    <property type="term" value="F:riboflavin kinase activity"/>
    <property type="evidence" value="ECO:0007669"/>
    <property type="project" value="UniProtKB-EC"/>
</dbReference>
<dbReference type="GO" id="GO:0001522">
    <property type="term" value="P:pseudouridine synthesis"/>
    <property type="evidence" value="ECO:0007669"/>
    <property type="project" value="InterPro"/>
</dbReference>
<dbReference type="EC" id="2.7.1.26" evidence="5"/>
<evidence type="ECO:0000256" key="9">
    <source>
        <dbReference type="ARBA" id="ARBA00022630"/>
    </source>
</evidence>
<keyword evidence="11" id="KW-0808">Transferase</keyword>
<dbReference type="NCBIfam" id="NF004162">
    <property type="entry name" value="PRK05627.1-5"/>
    <property type="match status" value="1"/>
</dbReference>
<evidence type="ECO:0000256" key="6">
    <source>
        <dbReference type="ARBA" id="ARBA00012393"/>
    </source>
</evidence>
<dbReference type="InterPro" id="IPR002606">
    <property type="entry name" value="Riboflavin_kinase_bac"/>
</dbReference>
<sequence length="425" mass="47042">MGIHGVLNLNKPPKLTSRQAVDCVKRILNVKKAGHGGTLDPDATGVLLICLGDGTKLFEALQAGTKEYEGTLILGITTDTLDANGQIIKTADASRITPDQIRSVCQQFVGEIEQIPPMFSAIYYDIEAPSESFQESIVTVGVFDGLHIGHQTVIQQVLTQAKKFKLASFVLTFDPPPLAFLAPERCPPTLTTVPKKIEILEKLGVDAVVFARFDSYLQQMSPNTFVQQVLLQRLHARQVIVGYDWQFGKGRSGNAEALKELGDQHQFDVMIVGPVQLHDKPVHSTRVREAIARSNLDLASEFLGRRYSIMGEVVKGEGRGRQIGFPTANIDAGNQMLPSSGVYAVQVKLEGCMFAGVLNMGTRPTFDGEKFQIETHLFDFEKMIYGKKIEISFIKKIRTERRFPNPDMLVNQIKQDVTMAKAILK</sequence>
<evidence type="ECO:0000256" key="12">
    <source>
        <dbReference type="ARBA" id="ARBA00022695"/>
    </source>
</evidence>
<dbReference type="Gene3D" id="2.40.30.30">
    <property type="entry name" value="Riboflavin kinase-like"/>
    <property type="match status" value="1"/>
</dbReference>
<dbReference type="Gene3D" id="3.30.2350.10">
    <property type="entry name" value="Pseudouridine synthase"/>
    <property type="match status" value="1"/>
</dbReference>